<keyword evidence="2" id="KW-0472">Membrane</keyword>
<feature type="transmembrane region" description="Helical" evidence="2">
    <location>
        <begin position="223"/>
        <end position="248"/>
    </location>
</feature>
<feature type="compositionally biased region" description="Gly residues" evidence="1">
    <location>
        <begin position="330"/>
        <end position="339"/>
    </location>
</feature>
<dbReference type="AlphaFoldDB" id="A0A934X755"/>
<feature type="compositionally biased region" description="Low complexity" evidence="1">
    <location>
        <begin position="390"/>
        <end position="416"/>
    </location>
</feature>
<comment type="caution">
    <text evidence="3">The sequence shown here is derived from an EMBL/GenBank/DDBJ whole genome shotgun (WGS) entry which is preliminary data.</text>
</comment>
<dbReference type="PANTHER" id="PTHR48125">
    <property type="entry name" value="LP07818P1"/>
    <property type="match status" value="1"/>
</dbReference>
<dbReference type="PRINTS" id="PR01217">
    <property type="entry name" value="PRICHEXTENSN"/>
</dbReference>
<dbReference type="PANTHER" id="PTHR48125:SF10">
    <property type="entry name" value="OS12G0136300 PROTEIN"/>
    <property type="match status" value="1"/>
</dbReference>
<feature type="transmembrane region" description="Helical" evidence="2">
    <location>
        <begin position="260"/>
        <end position="278"/>
    </location>
</feature>
<feature type="transmembrane region" description="Helical" evidence="2">
    <location>
        <begin position="65"/>
        <end position="91"/>
    </location>
</feature>
<gene>
    <name evidence="3" type="ORF">IPF40_11735</name>
</gene>
<keyword evidence="2" id="KW-1133">Transmembrane helix</keyword>
<feature type="transmembrane region" description="Helical" evidence="2">
    <location>
        <begin position="193"/>
        <end position="211"/>
    </location>
</feature>
<dbReference type="EMBL" id="JADIXZ010000005">
    <property type="protein sequence ID" value="MBK6301675.1"/>
    <property type="molecule type" value="Genomic_DNA"/>
</dbReference>
<evidence type="ECO:0000256" key="2">
    <source>
        <dbReference type="SAM" id="Phobius"/>
    </source>
</evidence>
<protein>
    <submittedName>
        <fullName evidence="3">Conjugal transfer protein TrbL</fullName>
    </submittedName>
</protein>
<keyword evidence="2" id="KW-0812">Transmembrane</keyword>
<dbReference type="Proteomes" id="UP000718281">
    <property type="component" value="Unassembled WGS sequence"/>
</dbReference>
<feature type="compositionally biased region" description="Pro residues" evidence="1">
    <location>
        <begin position="342"/>
        <end position="351"/>
    </location>
</feature>
<organism evidence="3 4">
    <name type="scientific">Candidatus Phosphoribacter hodrii</name>
    <dbReference type="NCBI Taxonomy" id="2953743"/>
    <lineage>
        <taxon>Bacteria</taxon>
        <taxon>Bacillati</taxon>
        <taxon>Actinomycetota</taxon>
        <taxon>Actinomycetes</taxon>
        <taxon>Micrococcales</taxon>
        <taxon>Dermatophilaceae</taxon>
        <taxon>Candidatus Phosphoribacter</taxon>
    </lineage>
</organism>
<accession>A0A934X755</accession>
<evidence type="ECO:0000256" key="1">
    <source>
        <dbReference type="SAM" id="MobiDB-lite"/>
    </source>
</evidence>
<feature type="compositionally biased region" description="Gly residues" evidence="1">
    <location>
        <begin position="356"/>
        <end position="367"/>
    </location>
</feature>
<feature type="region of interest" description="Disordered" evidence="1">
    <location>
        <begin position="390"/>
        <end position="512"/>
    </location>
</feature>
<feature type="transmembrane region" description="Helical" evidence="2">
    <location>
        <begin position="168"/>
        <end position="187"/>
    </location>
</feature>
<feature type="transmembrane region" description="Helical" evidence="2">
    <location>
        <begin position="103"/>
        <end position="123"/>
    </location>
</feature>
<sequence length="512" mass="50455">MGVCDVPVISSVCDAVGEGAASLVAAPFDWLAQAMGAAAGWLFEAIWSVFDTTTLVDVTKPGYLAVYNLLFGIAVFVMLIFFCLQLITGLVRRDPTALTRAALGLAKSVLGSFVVITLTALLLEVVDQLSLGIVQAAGETTESMGAKIALLATGLVGINIAAPGVGAIITIFLAGLAITAAAIVWLSLLVRKALLLVAVVFAPLAFSGASWDASRGWIGKWAMFVIALICSKLVLVVMFLVAITQVSAPIDADLASISDPIAGIVLMAMAAFAPYLTYKFIAFVGFDMYHAIGSEQDAKNALNRPIPIPTKPQGGGDPKKVLDGTTSSSGSGGPSGSGSGTPPQPKTPAPTPAASGAGGAGGGGAAASGGSTAAAGPVAAGVVVGASVAKGAATAGPKAGTALGAQGERAADAAAQTPPPPGAPPAAPPASSPAPRPPSTDPSPPPPAAPPAAPPASSPAPRPPSTDPSPPPPAAPPAAPPASSPAPRPRSTDPSPPPPNQPPPPAPRPTKE</sequence>
<evidence type="ECO:0000313" key="3">
    <source>
        <dbReference type="EMBL" id="MBK6301675.1"/>
    </source>
</evidence>
<feature type="region of interest" description="Disordered" evidence="1">
    <location>
        <begin position="302"/>
        <end position="373"/>
    </location>
</feature>
<reference evidence="3 4" key="1">
    <citation type="submission" date="2020-10" db="EMBL/GenBank/DDBJ databases">
        <title>Connecting structure to function with the recovery of over 1000 high-quality activated sludge metagenome-assembled genomes encoding full-length rRNA genes using long-read sequencing.</title>
        <authorList>
            <person name="Singleton C.M."/>
            <person name="Petriglieri F."/>
            <person name="Kristensen J.M."/>
            <person name="Kirkegaard R.H."/>
            <person name="Michaelsen T.Y."/>
            <person name="Andersen M.H."/>
            <person name="Karst S.M."/>
            <person name="Dueholm M.S."/>
            <person name="Nielsen P.H."/>
            <person name="Albertsen M."/>
        </authorList>
    </citation>
    <scope>NUCLEOTIDE SEQUENCE [LARGE SCALE GENOMIC DNA]</scope>
    <source>
        <strain evidence="3">AalE_18-Q3-R2-46_BAT3C.188</strain>
    </source>
</reference>
<feature type="compositionally biased region" description="Pro residues" evidence="1">
    <location>
        <begin position="417"/>
        <end position="512"/>
    </location>
</feature>
<proteinExistence type="predicted"/>
<name>A0A934X755_9MICO</name>
<evidence type="ECO:0000313" key="4">
    <source>
        <dbReference type="Proteomes" id="UP000718281"/>
    </source>
</evidence>